<evidence type="ECO:0000313" key="9">
    <source>
        <dbReference type="Proteomes" id="UP000460558"/>
    </source>
</evidence>
<feature type="compositionally biased region" description="Polar residues" evidence="6">
    <location>
        <begin position="820"/>
        <end position="829"/>
    </location>
</feature>
<dbReference type="Gene3D" id="3.40.228.10">
    <property type="entry name" value="Dimethylsulfoxide Reductase, domain 2"/>
    <property type="match status" value="1"/>
</dbReference>
<evidence type="ECO:0000313" key="8">
    <source>
        <dbReference type="EMBL" id="MQS34771.1"/>
    </source>
</evidence>
<evidence type="ECO:0000259" key="7">
    <source>
        <dbReference type="PROSITE" id="PS51669"/>
    </source>
</evidence>
<keyword evidence="3" id="KW-0560">Oxidoreductase</keyword>
<accession>A0ABW9NN87</accession>
<evidence type="ECO:0000256" key="4">
    <source>
        <dbReference type="ARBA" id="ARBA00023004"/>
    </source>
</evidence>
<dbReference type="InterPro" id="IPR006963">
    <property type="entry name" value="Mopterin_OxRdtase_4Fe-4S_dom"/>
</dbReference>
<dbReference type="Proteomes" id="UP000460558">
    <property type="component" value="Unassembled WGS sequence"/>
</dbReference>
<dbReference type="PROSITE" id="PS51669">
    <property type="entry name" value="4FE4S_MOW_BIS_MGD"/>
    <property type="match status" value="1"/>
</dbReference>
<keyword evidence="4" id="KW-0408">Iron</keyword>
<dbReference type="InterPro" id="IPR006656">
    <property type="entry name" value="Mopterin_OxRdtase"/>
</dbReference>
<dbReference type="PANTHER" id="PTHR43105">
    <property type="entry name" value="RESPIRATORY NITRATE REDUCTASE"/>
    <property type="match status" value="1"/>
</dbReference>
<dbReference type="SMART" id="SM00926">
    <property type="entry name" value="Molybdop_Fe4S4"/>
    <property type="match status" value="1"/>
</dbReference>
<evidence type="ECO:0000256" key="6">
    <source>
        <dbReference type="SAM" id="MobiDB-lite"/>
    </source>
</evidence>
<feature type="region of interest" description="Disordered" evidence="6">
    <location>
        <begin position="1"/>
        <end position="63"/>
    </location>
</feature>
<dbReference type="InterPro" id="IPR009010">
    <property type="entry name" value="Asp_de-COase-like_dom_sf"/>
</dbReference>
<evidence type="ECO:0000256" key="3">
    <source>
        <dbReference type="ARBA" id="ARBA00023002"/>
    </source>
</evidence>
<dbReference type="EMBL" id="VDEQ01000034">
    <property type="protein sequence ID" value="MQS34771.1"/>
    <property type="molecule type" value="Genomic_DNA"/>
</dbReference>
<dbReference type="InterPro" id="IPR006657">
    <property type="entry name" value="MoPterin_dinucl-bd_dom"/>
</dbReference>
<dbReference type="Pfam" id="PF04879">
    <property type="entry name" value="Molybdop_Fe4S4"/>
    <property type="match status" value="1"/>
</dbReference>
<evidence type="ECO:0000256" key="1">
    <source>
        <dbReference type="ARBA" id="ARBA00022485"/>
    </source>
</evidence>
<evidence type="ECO:0000256" key="2">
    <source>
        <dbReference type="ARBA" id="ARBA00022723"/>
    </source>
</evidence>
<evidence type="ECO:0000256" key="5">
    <source>
        <dbReference type="ARBA" id="ARBA00023014"/>
    </source>
</evidence>
<name>A0ABW9NN87_9ACTN</name>
<reference evidence="8 9" key="1">
    <citation type="submission" date="2019-06" db="EMBL/GenBank/DDBJ databases">
        <title>Comparative genomics and metabolomics analyses of clavulanic acid producing Streptomyces species provides insight into specialized metabolism and evolution of beta-lactam biosynthetic gene clusters.</title>
        <authorList>
            <person name="Moore M.A."/>
            <person name="Cruz-Morales P."/>
            <person name="Barona Gomez F."/>
            <person name="Kapil T."/>
        </authorList>
    </citation>
    <scope>NUCLEOTIDE SEQUENCE [LARGE SCALE GENOMIC DNA]</scope>
    <source>
        <strain evidence="8 9">T-272</strain>
    </source>
</reference>
<dbReference type="Gene3D" id="3.40.50.740">
    <property type="match status" value="1"/>
</dbReference>
<keyword evidence="2" id="KW-0479">Metal-binding</keyword>
<dbReference type="Gene3D" id="2.40.40.20">
    <property type="match status" value="1"/>
</dbReference>
<dbReference type="PANTHER" id="PTHR43105:SF9">
    <property type="entry name" value="NADPH-FE(3+) OXIDOREDUCTASE SUBUNIT ALPHA"/>
    <property type="match status" value="1"/>
</dbReference>
<feature type="compositionally biased region" description="Basic and acidic residues" evidence="6">
    <location>
        <begin position="799"/>
        <end position="813"/>
    </location>
</feature>
<feature type="region of interest" description="Disordered" evidence="6">
    <location>
        <begin position="783"/>
        <end position="842"/>
    </location>
</feature>
<feature type="domain" description="4Fe-4S Mo/W bis-MGD-type" evidence="7">
    <location>
        <begin position="67"/>
        <end position="124"/>
    </location>
</feature>
<proteinExistence type="predicted"/>
<organism evidence="8 9">
    <name type="scientific">Streptomyces katsurahamanus</name>
    <dbReference type="NCBI Taxonomy" id="2577098"/>
    <lineage>
        <taxon>Bacteria</taxon>
        <taxon>Bacillati</taxon>
        <taxon>Actinomycetota</taxon>
        <taxon>Actinomycetes</taxon>
        <taxon>Kitasatosporales</taxon>
        <taxon>Streptomycetaceae</taxon>
        <taxon>Streptomyces</taxon>
    </lineage>
</organism>
<protein>
    <submittedName>
        <fullName evidence="8">Molybdopterin oxidoreductase family protein</fullName>
    </submittedName>
</protein>
<dbReference type="Gene3D" id="2.20.25.90">
    <property type="entry name" value="ADC-like domains"/>
    <property type="match status" value="1"/>
</dbReference>
<dbReference type="InterPro" id="IPR050123">
    <property type="entry name" value="Prok_molybdopt-oxidoreductase"/>
</dbReference>
<keyword evidence="5" id="KW-0411">Iron-sulfur</keyword>
<dbReference type="SUPFAM" id="SSF50692">
    <property type="entry name" value="ADC-like"/>
    <property type="match status" value="1"/>
</dbReference>
<dbReference type="SUPFAM" id="SSF53706">
    <property type="entry name" value="Formate dehydrogenase/DMSO reductase, domains 1-3"/>
    <property type="match status" value="1"/>
</dbReference>
<sequence length="842" mass="89486">MSARTPHVPRTCLTRASPGPRRGGNHRTPRNHEDADAVPPLRTSNGLVRSAGDGAADFTPTTPGAPLRTVHRTCPICDSVCGLKIALDDDGRVESVRGDQDDPLSKGYICPKGASLGRIDEDPDRLTVPMIRTGERWREVSWDEAFTAVERGLHGVVERHGRQALAAYFGNPTFHTMSGILYRGPLAQSLGTTNLFSASSIDQIPKHVAGGLMYGSGTAISVPDLDRTDFLLILGANPMVSHGSLCAAPDFPGRLRALRRRGGRIVVVDPRRTRTADVADDHLFIRPGTDAALLMAMVRTLFAEDLAAPRVPVEGLAELRAYAEPFTPEAVAPVCGVPAERIVRLTRELAAAPAAAVYTRMGTCTADFGTLTQWLVEALNVLTGNVDRPGGVMFPKPATMEVPWGPRPFTMGRWRSRVRGLPEALGELPLATLADEIETPGEGQVRALVTVAGNPVVSAPNGPRLGRALADLDFMVCVDPYLNETTRLADVILPPPRMLQMPHYDFLLLTVTVRNYTRFSPQALPLEPGQLSEGHIMARLSLIAAGQSADADPSQLDEMILGQLLSAGVQIPGSPAEGGDVETLRSQLSGESGPELILDAMLKLGPYGLSLDLLREHPNGLDLGPLMPRLAEVMSTESGRVRLAHPDLTPEVERLTARLAAPAAPTLLIGRRQLRSNNSWLHNVSALVGGSNVCTLQIHPDDVARHGLDAWATVRSAAGELVVPLEPTESIMPGVVSLPHGWGHAGSAQRVAARHPGVNANALTDETVTDAISGNAVFNGVPVTLAPADPLPSADAPPEQEHDGRRQSGDRRATVVGVDTASTPGSSAGRSPAVRARGAGVR</sequence>
<comment type="caution">
    <text evidence="8">The sequence shown here is derived from an EMBL/GenBank/DDBJ whole genome shotgun (WGS) entry which is preliminary data.</text>
</comment>
<keyword evidence="1" id="KW-0004">4Fe-4S</keyword>
<gene>
    <name evidence="8" type="ORF">FFZ77_03795</name>
</gene>
<dbReference type="Pfam" id="PF00384">
    <property type="entry name" value="Molybdopterin"/>
    <property type="match status" value="1"/>
</dbReference>
<dbReference type="Pfam" id="PF01568">
    <property type="entry name" value="Molydop_binding"/>
    <property type="match status" value="1"/>
</dbReference>
<keyword evidence="9" id="KW-1185">Reference proteome</keyword>
<feature type="compositionally biased region" description="Low complexity" evidence="6">
    <location>
        <begin position="785"/>
        <end position="797"/>
    </location>
</feature>